<dbReference type="EMBL" id="CM023486">
    <property type="protein sequence ID" value="KAH6928069.1"/>
    <property type="molecule type" value="Genomic_DNA"/>
</dbReference>
<dbReference type="Proteomes" id="UP000821845">
    <property type="component" value="Chromosome 6"/>
</dbReference>
<gene>
    <name evidence="1" type="ORF">HPB50_011188</name>
</gene>
<reference evidence="1" key="1">
    <citation type="submission" date="2020-05" db="EMBL/GenBank/DDBJ databases">
        <title>Large-scale comparative analyses of tick genomes elucidate their genetic diversity and vector capacities.</title>
        <authorList>
            <person name="Jia N."/>
            <person name="Wang J."/>
            <person name="Shi W."/>
            <person name="Du L."/>
            <person name="Sun Y."/>
            <person name="Zhan W."/>
            <person name="Jiang J."/>
            <person name="Wang Q."/>
            <person name="Zhang B."/>
            <person name="Ji P."/>
            <person name="Sakyi L.B."/>
            <person name="Cui X."/>
            <person name="Yuan T."/>
            <person name="Jiang B."/>
            <person name="Yang W."/>
            <person name="Lam T.T.-Y."/>
            <person name="Chang Q."/>
            <person name="Ding S."/>
            <person name="Wang X."/>
            <person name="Zhu J."/>
            <person name="Ruan X."/>
            <person name="Zhao L."/>
            <person name="Wei J."/>
            <person name="Que T."/>
            <person name="Du C."/>
            <person name="Cheng J."/>
            <person name="Dai P."/>
            <person name="Han X."/>
            <person name="Huang E."/>
            <person name="Gao Y."/>
            <person name="Liu J."/>
            <person name="Shao H."/>
            <person name="Ye R."/>
            <person name="Li L."/>
            <person name="Wei W."/>
            <person name="Wang X."/>
            <person name="Wang C."/>
            <person name="Yang T."/>
            <person name="Huo Q."/>
            <person name="Li W."/>
            <person name="Guo W."/>
            <person name="Chen H."/>
            <person name="Zhou L."/>
            <person name="Ni X."/>
            <person name="Tian J."/>
            <person name="Zhou Y."/>
            <person name="Sheng Y."/>
            <person name="Liu T."/>
            <person name="Pan Y."/>
            <person name="Xia L."/>
            <person name="Li J."/>
            <person name="Zhao F."/>
            <person name="Cao W."/>
        </authorList>
    </citation>
    <scope>NUCLEOTIDE SEQUENCE</scope>
    <source>
        <strain evidence="1">Hyas-2018</strain>
    </source>
</reference>
<organism evidence="1 2">
    <name type="scientific">Hyalomma asiaticum</name>
    <name type="common">Tick</name>
    <dbReference type="NCBI Taxonomy" id="266040"/>
    <lineage>
        <taxon>Eukaryota</taxon>
        <taxon>Metazoa</taxon>
        <taxon>Ecdysozoa</taxon>
        <taxon>Arthropoda</taxon>
        <taxon>Chelicerata</taxon>
        <taxon>Arachnida</taxon>
        <taxon>Acari</taxon>
        <taxon>Parasitiformes</taxon>
        <taxon>Ixodida</taxon>
        <taxon>Ixodoidea</taxon>
        <taxon>Ixodidae</taxon>
        <taxon>Hyalomminae</taxon>
        <taxon>Hyalomma</taxon>
    </lineage>
</organism>
<keyword evidence="2" id="KW-1185">Reference proteome</keyword>
<name>A0ACB7S2W9_HYAAI</name>
<proteinExistence type="predicted"/>
<evidence type="ECO:0000313" key="1">
    <source>
        <dbReference type="EMBL" id="KAH6928069.1"/>
    </source>
</evidence>
<evidence type="ECO:0000313" key="2">
    <source>
        <dbReference type="Proteomes" id="UP000821845"/>
    </source>
</evidence>
<protein>
    <submittedName>
        <fullName evidence="1">Uncharacterized protein</fullName>
    </submittedName>
</protein>
<accession>A0ACB7S2W9</accession>
<sequence>MAQSEATVLLLLLAYGSYGVGSSRLSVRPLSTDTQRWAPGSAVRLPYVVRTSTDANVTCTRDGQALSRFVVRVPRWRNAAVHTVEHALFIPGAGPEHAGRYACWARTQRDSGFVAWQVQPVTSRACAWSSSCEEKPGAPCEACECAAKRQFYGKNRLYGCYTKRNYGVSLRLKDTPLATYLVFNTRSQASIFYELTTYGDTQITWTIEGRLLHSHTTLYDSKESYVTFWERIVFRVPNDIDYDRFLNGFLMAHVRGTKQSASLALRVRMTRVQQGMACANDSDCAPIGAACRQYAKVQKCKCEVGAATRWTGSPLEGHCSKTCSSDRDCKELGHGTCSQAAVTRSSCVCEQGFYLHQNTCLAAECDGSEQCQKRYGPSECVGEHCECFAGYVYRDGVCVPMVCLDNYDCQDGGRRLRCLGGRCICHHEYDVQEASQCSKSSVGPCQLGGACRVEGAECRQRDQVCVCKSGYRAVNLPTGQACLKVSCRTKDDCRDIALATCDNGMCTCHDYEPPRSKTCSGSSALTSAELLLPLKLAGIALTMVVLLVAFMCITFTCMKSKEDYVSTLEDDQPVEDEGAIMAAKRALDAVQEQNRAAAAEPPGEEPFGRVFMRSFFPRLSDALFGLPGEEGHISFGNTFVSENTIDI</sequence>
<comment type="caution">
    <text evidence="1">The sequence shown here is derived from an EMBL/GenBank/DDBJ whole genome shotgun (WGS) entry which is preliminary data.</text>
</comment>